<evidence type="ECO:0000313" key="2">
    <source>
        <dbReference type="Proteomes" id="UP000318384"/>
    </source>
</evidence>
<protein>
    <submittedName>
        <fullName evidence="1">Uncharacterized protein</fullName>
    </submittedName>
</protein>
<evidence type="ECO:0000313" key="1">
    <source>
        <dbReference type="EMBL" id="QDU10892.1"/>
    </source>
</evidence>
<accession>A0A517X065</accession>
<dbReference type="AlphaFoldDB" id="A0A517X065"/>
<gene>
    <name evidence="1" type="ORF">V202x_43050</name>
</gene>
<proteinExistence type="predicted"/>
<dbReference type="EMBL" id="CP037422">
    <property type="protein sequence ID" value="QDU10892.1"/>
    <property type="molecule type" value="Genomic_DNA"/>
</dbReference>
<organism evidence="1 2">
    <name type="scientific">Gimesia aquarii</name>
    <dbReference type="NCBI Taxonomy" id="2527964"/>
    <lineage>
        <taxon>Bacteria</taxon>
        <taxon>Pseudomonadati</taxon>
        <taxon>Planctomycetota</taxon>
        <taxon>Planctomycetia</taxon>
        <taxon>Planctomycetales</taxon>
        <taxon>Planctomycetaceae</taxon>
        <taxon>Gimesia</taxon>
    </lineage>
</organism>
<sequence length="147" mass="17133">MAIDNNTSSATEQTLRIFRIHYCIRDGEYEYGDCVTARLPREPKTAQELVEAVLYNWLLDPSDEEEQRDVARCVKEYEQEGYFELPNDYRLVDQLYVMQADPLIDIIHELVNALESAVIDTDMQLSVKQRQARKQYYLSAIAKAEGY</sequence>
<reference evidence="1 2" key="1">
    <citation type="submission" date="2019-03" db="EMBL/GenBank/DDBJ databases">
        <title>Deep-cultivation of Planctomycetes and their phenomic and genomic characterization uncovers novel biology.</title>
        <authorList>
            <person name="Wiegand S."/>
            <person name="Jogler M."/>
            <person name="Boedeker C."/>
            <person name="Pinto D."/>
            <person name="Vollmers J."/>
            <person name="Rivas-Marin E."/>
            <person name="Kohn T."/>
            <person name="Peeters S.H."/>
            <person name="Heuer A."/>
            <person name="Rast P."/>
            <person name="Oberbeckmann S."/>
            <person name="Bunk B."/>
            <person name="Jeske O."/>
            <person name="Meyerdierks A."/>
            <person name="Storesund J.E."/>
            <person name="Kallscheuer N."/>
            <person name="Luecker S."/>
            <person name="Lage O.M."/>
            <person name="Pohl T."/>
            <person name="Merkel B.J."/>
            <person name="Hornburger P."/>
            <person name="Mueller R.-W."/>
            <person name="Bruemmer F."/>
            <person name="Labrenz M."/>
            <person name="Spormann A.M."/>
            <person name="Op den Camp H."/>
            <person name="Overmann J."/>
            <person name="Amann R."/>
            <person name="Jetten M.S.M."/>
            <person name="Mascher T."/>
            <person name="Medema M.H."/>
            <person name="Devos D.P."/>
            <person name="Kaster A.-K."/>
            <person name="Ovreas L."/>
            <person name="Rohde M."/>
            <person name="Galperin M.Y."/>
            <person name="Jogler C."/>
        </authorList>
    </citation>
    <scope>NUCLEOTIDE SEQUENCE [LARGE SCALE GENOMIC DNA]</scope>
    <source>
        <strain evidence="1 2">V202</strain>
    </source>
</reference>
<dbReference type="Proteomes" id="UP000318384">
    <property type="component" value="Chromosome"/>
</dbReference>
<keyword evidence="2" id="KW-1185">Reference proteome</keyword>
<name>A0A517X065_9PLAN</name>